<dbReference type="InterPro" id="IPR011009">
    <property type="entry name" value="Kinase-like_dom_sf"/>
</dbReference>
<gene>
    <name evidence="2" type="ORF">GCM10022239_25650</name>
</gene>
<dbReference type="InterPro" id="IPR002575">
    <property type="entry name" value="Aminoglycoside_PTrfase"/>
</dbReference>
<proteinExistence type="predicted"/>
<dbReference type="SUPFAM" id="SSF56112">
    <property type="entry name" value="Protein kinase-like (PK-like)"/>
    <property type="match status" value="1"/>
</dbReference>
<sequence>MARSHLTLAALATAAVQGLDAAGAQPIGSGSHGDFEAALVTGTDGRHWIIRIPTSERAEAEQSADLVALRALSTGIRGRLPFAVSTFAGQTPVSGTRAVVYEFVHGRKAALDDIEPGGELADSVGRAVAAIHSLPTSFIADAGLPVLSPAEILRANITIMDRASATGLVPGALLGRWEGAAEDSALWQFAPTVINGALSADSLLVDSGSHGGEVVGMLGWHGLRVDDPARDLFWILGSNRAGAAETVIDSYQQARGSTDRQIERRARLYSELELAKWLLHGAQERSTEIVDDAVAMLHGLADSVRDDLSTTLSHHTMPVMAVDEVEAMLDRRRA</sequence>
<comment type="caution">
    <text evidence="2">The sequence shown here is derived from an EMBL/GenBank/DDBJ whole genome shotgun (WGS) entry which is preliminary data.</text>
</comment>
<evidence type="ECO:0000313" key="2">
    <source>
        <dbReference type="EMBL" id="GAA3749192.1"/>
    </source>
</evidence>
<keyword evidence="3" id="KW-1185">Reference proteome</keyword>
<name>A0ABP7FXK2_9MICO</name>
<dbReference type="Proteomes" id="UP001501004">
    <property type="component" value="Unassembled WGS sequence"/>
</dbReference>
<dbReference type="EMBL" id="BAABAE010000004">
    <property type="protein sequence ID" value="GAA3749192.1"/>
    <property type="molecule type" value="Genomic_DNA"/>
</dbReference>
<dbReference type="Pfam" id="PF01636">
    <property type="entry name" value="APH"/>
    <property type="match status" value="1"/>
</dbReference>
<organism evidence="2 3">
    <name type="scientific">Leifsonella bigeumensis</name>
    <dbReference type="NCBI Taxonomy" id="433643"/>
    <lineage>
        <taxon>Bacteria</taxon>
        <taxon>Bacillati</taxon>
        <taxon>Actinomycetota</taxon>
        <taxon>Actinomycetes</taxon>
        <taxon>Micrococcales</taxon>
        <taxon>Microbacteriaceae</taxon>
        <taxon>Leifsonella</taxon>
    </lineage>
</organism>
<protein>
    <recommendedName>
        <fullName evidence="1">Aminoglycoside phosphotransferase domain-containing protein</fullName>
    </recommendedName>
</protein>
<dbReference type="RefSeq" id="WP_344757428.1">
    <property type="nucleotide sequence ID" value="NZ_BAABAE010000004.1"/>
</dbReference>
<feature type="domain" description="Aminoglycoside phosphotransferase" evidence="1">
    <location>
        <begin position="34"/>
        <end position="262"/>
    </location>
</feature>
<dbReference type="Gene3D" id="3.90.1200.10">
    <property type="match status" value="1"/>
</dbReference>
<accession>A0ABP7FXK2</accession>
<reference evidence="3" key="1">
    <citation type="journal article" date="2019" name="Int. J. Syst. Evol. Microbiol.">
        <title>The Global Catalogue of Microorganisms (GCM) 10K type strain sequencing project: providing services to taxonomists for standard genome sequencing and annotation.</title>
        <authorList>
            <consortium name="The Broad Institute Genomics Platform"/>
            <consortium name="The Broad Institute Genome Sequencing Center for Infectious Disease"/>
            <person name="Wu L."/>
            <person name="Ma J."/>
        </authorList>
    </citation>
    <scope>NUCLEOTIDE SEQUENCE [LARGE SCALE GENOMIC DNA]</scope>
    <source>
        <strain evidence="3">JCM 16949</strain>
    </source>
</reference>
<evidence type="ECO:0000259" key="1">
    <source>
        <dbReference type="Pfam" id="PF01636"/>
    </source>
</evidence>
<evidence type="ECO:0000313" key="3">
    <source>
        <dbReference type="Proteomes" id="UP001501004"/>
    </source>
</evidence>